<keyword evidence="5" id="KW-0809">Transit peptide</keyword>
<protein>
    <recommendedName>
        <fullName evidence="12">Membrane insertase YidC/Oxa/ALB C-terminal domain-containing protein</fullName>
    </recommendedName>
</protein>
<evidence type="ECO:0000256" key="7">
    <source>
        <dbReference type="ARBA" id="ARBA00023128"/>
    </source>
</evidence>
<keyword evidence="7" id="KW-0496">Mitochondrion</keyword>
<feature type="transmembrane region" description="Helical" evidence="11">
    <location>
        <begin position="285"/>
        <end position="302"/>
    </location>
</feature>
<dbReference type="InterPro" id="IPR028055">
    <property type="entry name" value="YidC/Oxa/ALB_C"/>
</dbReference>
<dbReference type="Proteomes" id="UP000053927">
    <property type="component" value="Unassembled WGS sequence"/>
</dbReference>
<evidence type="ECO:0000256" key="8">
    <source>
        <dbReference type="ARBA" id="ARBA00023136"/>
    </source>
</evidence>
<name>R7RXS6_STEHR</name>
<keyword evidence="3 9" id="KW-0812">Transmembrane</keyword>
<comment type="similarity">
    <text evidence="2 9">Belongs to the OXA1/ALB3/YidC family.</text>
</comment>
<evidence type="ECO:0000313" key="13">
    <source>
        <dbReference type="EMBL" id="EIM80211.1"/>
    </source>
</evidence>
<dbReference type="GO" id="GO:0032979">
    <property type="term" value="P:protein insertion into mitochondrial inner membrane from matrix"/>
    <property type="evidence" value="ECO:0007669"/>
    <property type="project" value="TreeGrafter"/>
</dbReference>
<evidence type="ECO:0000256" key="5">
    <source>
        <dbReference type="ARBA" id="ARBA00022946"/>
    </source>
</evidence>
<reference evidence="14" key="1">
    <citation type="journal article" date="2012" name="Science">
        <title>The Paleozoic origin of enzymatic lignin decomposition reconstructed from 31 fungal genomes.</title>
        <authorList>
            <person name="Floudas D."/>
            <person name="Binder M."/>
            <person name="Riley R."/>
            <person name="Barry K."/>
            <person name="Blanchette R.A."/>
            <person name="Henrissat B."/>
            <person name="Martinez A.T."/>
            <person name="Otillar R."/>
            <person name="Spatafora J.W."/>
            <person name="Yadav J.S."/>
            <person name="Aerts A."/>
            <person name="Benoit I."/>
            <person name="Boyd A."/>
            <person name="Carlson A."/>
            <person name="Copeland A."/>
            <person name="Coutinho P.M."/>
            <person name="de Vries R.P."/>
            <person name="Ferreira P."/>
            <person name="Findley K."/>
            <person name="Foster B."/>
            <person name="Gaskell J."/>
            <person name="Glotzer D."/>
            <person name="Gorecki P."/>
            <person name="Heitman J."/>
            <person name="Hesse C."/>
            <person name="Hori C."/>
            <person name="Igarashi K."/>
            <person name="Jurgens J.A."/>
            <person name="Kallen N."/>
            <person name="Kersten P."/>
            <person name="Kohler A."/>
            <person name="Kuees U."/>
            <person name="Kumar T.K.A."/>
            <person name="Kuo A."/>
            <person name="LaButti K."/>
            <person name="Larrondo L.F."/>
            <person name="Lindquist E."/>
            <person name="Ling A."/>
            <person name="Lombard V."/>
            <person name="Lucas S."/>
            <person name="Lundell T."/>
            <person name="Martin R."/>
            <person name="McLaughlin D.J."/>
            <person name="Morgenstern I."/>
            <person name="Morin E."/>
            <person name="Murat C."/>
            <person name="Nagy L.G."/>
            <person name="Nolan M."/>
            <person name="Ohm R.A."/>
            <person name="Patyshakuliyeva A."/>
            <person name="Rokas A."/>
            <person name="Ruiz-Duenas F.J."/>
            <person name="Sabat G."/>
            <person name="Salamov A."/>
            <person name="Samejima M."/>
            <person name="Schmutz J."/>
            <person name="Slot J.C."/>
            <person name="St John F."/>
            <person name="Stenlid J."/>
            <person name="Sun H."/>
            <person name="Sun S."/>
            <person name="Syed K."/>
            <person name="Tsang A."/>
            <person name="Wiebenga A."/>
            <person name="Young D."/>
            <person name="Pisabarro A."/>
            <person name="Eastwood D.C."/>
            <person name="Martin F."/>
            <person name="Cullen D."/>
            <person name="Grigoriev I.V."/>
            <person name="Hibbett D.S."/>
        </authorList>
    </citation>
    <scope>NUCLEOTIDE SEQUENCE [LARGE SCALE GENOMIC DNA]</scope>
    <source>
        <strain evidence="14">FP-91666</strain>
    </source>
</reference>
<evidence type="ECO:0000256" key="3">
    <source>
        <dbReference type="ARBA" id="ARBA00022692"/>
    </source>
</evidence>
<dbReference type="OrthoDB" id="2148490at2759"/>
<dbReference type="eggNOG" id="KOG1239">
    <property type="taxonomic scope" value="Eukaryota"/>
</dbReference>
<gene>
    <name evidence="13" type="ORF">STEHIDRAFT_150775</name>
</gene>
<evidence type="ECO:0000256" key="4">
    <source>
        <dbReference type="ARBA" id="ARBA00022792"/>
    </source>
</evidence>
<dbReference type="PANTHER" id="PTHR12428">
    <property type="entry name" value="OXA1"/>
    <property type="match status" value="1"/>
</dbReference>
<accession>R7RXS6</accession>
<dbReference type="PANTHER" id="PTHR12428:SF66">
    <property type="entry name" value="MITOCHONDRIAL INNER MEMBRANE PROTEIN OXA1L"/>
    <property type="match status" value="1"/>
</dbReference>
<evidence type="ECO:0000256" key="2">
    <source>
        <dbReference type="ARBA" id="ARBA00009877"/>
    </source>
</evidence>
<keyword evidence="14" id="KW-1185">Reference proteome</keyword>
<feature type="domain" description="Membrane insertase YidC/Oxa/ALB C-terminal" evidence="12">
    <location>
        <begin position="161"/>
        <end position="357"/>
    </location>
</feature>
<dbReference type="KEGG" id="shs:STEHIDRAFT_150775"/>
<feature type="region of interest" description="Disordered" evidence="10">
    <location>
        <begin position="54"/>
        <end position="73"/>
    </location>
</feature>
<dbReference type="OMA" id="GWKNAQT"/>
<evidence type="ECO:0000259" key="12">
    <source>
        <dbReference type="Pfam" id="PF02096"/>
    </source>
</evidence>
<evidence type="ECO:0000256" key="6">
    <source>
        <dbReference type="ARBA" id="ARBA00022989"/>
    </source>
</evidence>
<keyword evidence="8 11" id="KW-0472">Membrane</keyword>
<evidence type="ECO:0000256" key="10">
    <source>
        <dbReference type="SAM" id="MobiDB-lite"/>
    </source>
</evidence>
<evidence type="ECO:0000256" key="11">
    <source>
        <dbReference type="SAM" id="Phobius"/>
    </source>
</evidence>
<dbReference type="GO" id="GO:0005743">
    <property type="term" value="C:mitochondrial inner membrane"/>
    <property type="evidence" value="ECO:0007669"/>
    <property type="project" value="UniProtKB-SubCell"/>
</dbReference>
<feature type="transmembrane region" description="Helical" evidence="11">
    <location>
        <begin position="234"/>
        <end position="255"/>
    </location>
</feature>
<dbReference type="EMBL" id="JH687399">
    <property type="protein sequence ID" value="EIM80211.1"/>
    <property type="molecule type" value="Genomic_DNA"/>
</dbReference>
<evidence type="ECO:0000256" key="9">
    <source>
        <dbReference type="RuleBase" id="RU003945"/>
    </source>
</evidence>
<sequence length="409" mass="45019">MLGTTRILGHRAAPRLFVSPRARLISTLGTQRVRKLPVHGLVLTPITSRNIWGFSSSKPTPPPAAAPVPESVSQPTELEPVSSVAIDAVPPSESLSETLTSSSPITDPSILSDASSIDTLTSALTPLQHGDLAALGFSSWWPTGFCYWLYESLNVTFHLPWFWTIVAGTAVTRILILPLFITSQQNSARLAPHQPELLKLRDELTALSTGPNKDPLAVQRVAVKQKKLYEKANVNMFPMLAMPFVQLPLQLGLFFGTRNLCQAPLEQMKWSGLEMMPDLTAVDPYYILPIASALLMQVQLHFSQQDMSANRETMANMINFFRVASVAGIWFMGSLPIGVNLQVFTSIALIAAQNAVLRIPSVRKICGIAPRIVDANAKPVTFKESWVNVKKYIADQQRLAEEQAKGKKW</sequence>
<keyword evidence="6 11" id="KW-1133">Transmembrane helix</keyword>
<dbReference type="GO" id="GO:0032977">
    <property type="term" value="F:membrane insertase activity"/>
    <property type="evidence" value="ECO:0007669"/>
    <property type="project" value="InterPro"/>
</dbReference>
<proteinExistence type="inferred from homology"/>
<dbReference type="Pfam" id="PF02096">
    <property type="entry name" value="60KD_IMP"/>
    <property type="match status" value="1"/>
</dbReference>
<dbReference type="InterPro" id="IPR001708">
    <property type="entry name" value="YidC/ALB3/OXA1/COX18"/>
</dbReference>
<evidence type="ECO:0000313" key="14">
    <source>
        <dbReference type="Proteomes" id="UP000053927"/>
    </source>
</evidence>
<dbReference type="CDD" id="cd20069">
    <property type="entry name" value="5TM_Oxa1-like"/>
    <property type="match status" value="1"/>
</dbReference>
<dbReference type="AlphaFoldDB" id="R7RXS6"/>
<organism evidence="13 14">
    <name type="scientific">Stereum hirsutum (strain FP-91666)</name>
    <name type="common">White-rot fungus</name>
    <dbReference type="NCBI Taxonomy" id="721885"/>
    <lineage>
        <taxon>Eukaryota</taxon>
        <taxon>Fungi</taxon>
        <taxon>Dikarya</taxon>
        <taxon>Basidiomycota</taxon>
        <taxon>Agaricomycotina</taxon>
        <taxon>Agaricomycetes</taxon>
        <taxon>Russulales</taxon>
        <taxon>Stereaceae</taxon>
        <taxon>Stereum</taxon>
    </lineage>
</organism>
<dbReference type="RefSeq" id="XP_007310816.1">
    <property type="nucleotide sequence ID" value="XM_007310754.1"/>
</dbReference>
<evidence type="ECO:0000256" key="1">
    <source>
        <dbReference type="ARBA" id="ARBA00004448"/>
    </source>
</evidence>
<dbReference type="GeneID" id="18800103"/>
<keyword evidence="4" id="KW-0999">Mitochondrion inner membrane</keyword>
<comment type="subcellular location">
    <subcellularLocation>
        <location evidence="9">Membrane</location>
        <topology evidence="9">Multi-pass membrane protein</topology>
    </subcellularLocation>
    <subcellularLocation>
        <location evidence="1">Mitochondrion inner membrane</location>
        <topology evidence="1">Multi-pass membrane protein</topology>
    </subcellularLocation>
</comment>
<feature type="transmembrane region" description="Helical" evidence="11">
    <location>
        <begin position="162"/>
        <end position="181"/>
    </location>
</feature>